<feature type="repeat" description="RCC1" evidence="2">
    <location>
        <begin position="210"/>
        <end position="261"/>
    </location>
</feature>
<dbReference type="AlphaFoldDB" id="A0A6P6RXC7"/>
<dbReference type="PANTHER" id="PTHR22872">
    <property type="entry name" value="BTK-BINDING PROTEIN-RELATED"/>
    <property type="match status" value="1"/>
</dbReference>
<keyword evidence="1" id="KW-0677">Repeat</keyword>
<evidence type="ECO:0000313" key="5">
    <source>
        <dbReference type="Proteomes" id="UP000515125"/>
    </source>
</evidence>
<dbReference type="Gene3D" id="2.130.10.30">
    <property type="entry name" value="Regulator of chromosome condensation 1/beta-lactamase-inhibitor protein II"/>
    <property type="match status" value="2"/>
</dbReference>
<dbReference type="PROSITE" id="PS00626">
    <property type="entry name" value="RCC1_2"/>
    <property type="match status" value="4"/>
</dbReference>
<feature type="repeat" description="RCC1" evidence="2">
    <location>
        <begin position="85"/>
        <end position="136"/>
    </location>
</feature>
<evidence type="ECO:0000256" key="2">
    <source>
        <dbReference type="PROSITE-ProRule" id="PRU00235"/>
    </source>
</evidence>
<feature type="coiled-coil region" evidence="3">
    <location>
        <begin position="558"/>
        <end position="592"/>
    </location>
</feature>
<dbReference type="Pfam" id="PF00415">
    <property type="entry name" value="RCC1"/>
    <property type="match status" value="6"/>
</dbReference>
<proteinExistence type="predicted"/>
<organism evidence="5 6">
    <name type="scientific">Cyclospora cayetanensis</name>
    <dbReference type="NCBI Taxonomy" id="88456"/>
    <lineage>
        <taxon>Eukaryota</taxon>
        <taxon>Sar</taxon>
        <taxon>Alveolata</taxon>
        <taxon>Apicomplexa</taxon>
        <taxon>Conoidasida</taxon>
        <taxon>Coccidia</taxon>
        <taxon>Eucoccidiorida</taxon>
        <taxon>Eimeriorina</taxon>
        <taxon>Eimeriidae</taxon>
        <taxon>Cyclospora</taxon>
    </lineage>
</organism>
<dbReference type="InterPro" id="IPR051625">
    <property type="entry name" value="Signaling_Regulatory_Domain"/>
</dbReference>
<accession>A0A6P6RXC7</accession>
<dbReference type="Proteomes" id="UP000515125">
    <property type="component" value="Unplaced"/>
</dbReference>
<keyword evidence="5" id="KW-1185">Reference proteome</keyword>
<sequence length="787" mass="81166">MGQSATKSGVVVWGPMESEDTGWDGSSPDAFENPSVGLSPTALPNQGVGSAISNLQLRLVDGLKATGVRAVAAGGKHFACLVQTGDIFVWGAGAQGQLGLGDCADVVCPKILRPVQGKLVQAVSCGFQHTACVLHDGSAFTWGCALHGRLGLGGLNLPQGGTFLGEEDLAYTRQVVSVPQHVKALARKSVTDVSCGGFHTAFLVVSGDGTALYTCGLGLSGRLGVGDEDDRHTPEKVQGLEGLVLTAVACGGHHTACIASPGCLYTWGGAAFGKLGLVSHSSVLKPSKVGGPLVGKMVSSVALGTHHSACTTTDGELYTWGQGRRLGHEQSGEADQPLPRRVEALVGFFVHRVACGERHTVCVLNSGDIWAWGTSRAVGHGDPSVPPNAPTPLRLLRGKGVSSVACGGPRSIALCNASHAPSRATNEGLYKNPSSKAVDPAILNSRKTGSHQSQHSTEPHVMEDSGGPTPVVAFAETSGNNTASCGSESLHVLGFAPGDDQPIGCSGEGCGSDATRSTLLEMERGANKGDTSPEALIAHLDRELQAARMDSLLLAALLKGAATELDAALQRIRQLEAEVKVLEKSSADAGERLATLRGHYEQHIKELGQQLAQQDVQFHAALAARSGAAVGSGSHAQVGVGSQAALLQHLSLEEALADPLGSQGPSFFLRPRGPGNNAPAETAGGSNTPLGVPAPSSPSRFEKNEGMCTQGMVPKPRGAETFMLPLSTAYGSSGAARPHQQRHPKQPPESKEACTMNKAFVAQDPSGGGSSPAIPIFVLDDSENPWL</sequence>
<name>A0A6P6RXC7_9EIME</name>
<feature type="region of interest" description="Disordered" evidence="4">
    <location>
        <begin position="16"/>
        <end position="38"/>
    </location>
</feature>
<evidence type="ECO:0000313" key="6">
    <source>
        <dbReference type="RefSeq" id="XP_026192032.1"/>
    </source>
</evidence>
<dbReference type="PRINTS" id="PR00633">
    <property type="entry name" value="RCCNDNSATION"/>
</dbReference>
<protein>
    <submittedName>
        <fullName evidence="6">E3 ubiquitin-protein ligase HERC2</fullName>
    </submittedName>
</protein>
<dbReference type="InterPro" id="IPR009091">
    <property type="entry name" value="RCC1/BLIP-II"/>
</dbReference>
<reference evidence="6" key="1">
    <citation type="submission" date="2025-08" db="UniProtKB">
        <authorList>
            <consortium name="RefSeq"/>
        </authorList>
    </citation>
    <scope>IDENTIFICATION</scope>
</reference>
<dbReference type="OrthoDB" id="332217at2759"/>
<feature type="repeat" description="RCC1" evidence="2">
    <location>
        <begin position="367"/>
        <end position="417"/>
    </location>
</feature>
<dbReference type="InterPro" id="IPR000408">
    <property type="entry name" value="Reg_chr_condens"/>
</dbReference>
<evidence type="ECO:0000256" key="4">
    <source>
        <dbReference type="SAM" id="MobiDB-lite"/>
    </source>
</evidence>
<evidence type="ECO:0000256" key="1">
    <source>
        <dbReference type="ARBA" id="ARBA00022737"/>
    </source>
</evidence>
<feature type="repeat" description="RCC1" evidence="2">
    <location>
        <begin position="262"/>
        <end position="314"/>
    </location>
</feature>
<feature type="repeat" description="RCC1" evidence="2">
    <location>
        <begin position="315"/>
        <end position="366"/>
    </location>
</feature>
<feature type="repeat" description="RCC1" evidence="2">
    <location>
        <begin position="137"/>
        <end position="206"/>
    </location>
</feature>
<keyword evidence="3" id="KW-0175">Coiled coil</keyword>
<evidence type="ECO:0000256" key="3">
    <source>
        <dbReference type="SAM" id="Coils"/>
    </source>
</evidence>
<feature type="region of interest" description="Disordered" evidence="4">
    <location>
        <begin position="663"/>
        <end position="704"/>
    </location>
</feature>
<dbReference type="PROSITE" id="PS50012">
    <property type="entry name" value="RCC1_3"/>
    <property type="match status" value="6"/>
</dbReference>
<dbReference type="RefSeq" id="XP_026192032.1">
    <property type="nucleotide sequence ID" value="XM_026336247.1"/>
</dbReference>
<dbReference type="SUPFAM" id="SSF50985">
    <property type="entry name" value="RCC1/BLIP-II"/>
    <property type="match status" value="1"/>
</dbReference>
<feature type="compositionally biased region" description="Polar residues" evidence="4">
    <location>
        <begin position="446"/>
        <end position="456"/>
    </location>
</feature>
<feature type="region of interest" description="Disordered" evidence="4">
    <location>
        <begin position="729"/>
        <end position="787"/>
    </location>
</feature>
<feature type="region of interest" description="Disordered" evidence="4">
    <location>
        <begin position="446"/>
        <end position="468"/>
    </location>
</feature>
<dbReference type="GeneID" id="34621238"/>
<gene>
    <name evidence="6" type="primary">LOC34621238</name>
</gene>